<name>A0A9X9YFY1_9BRAD</name>
<protein>
    <submittedName>
        <fullName evidence="2">Uncharacterized protein</fullName>
    </submittedName>
</protein>
<gene>
    <name evidence="2" type="ORF">G6321_00003355</name>
</gene>
<reference evidence="2 3" key="1">
    <citation type="journal article" date="2017" name="Syst. Appl. Microbiol.">
        <title>Soybeans inoculated with root zone soils of Canadian native legumes harbour diverse and novel Bradyrhizobium spp. that possess agricultural potential.</title>
        <authorList>
            <person name="Bromfield E.S.P."/>
            <person name="Cloutier S."/>
            <person name="Tambong J.T."/>
            <person name="Tran Thi T.V."/>
        </authorList>
    </citation>
    <scope>NUCLEOTIDE SEQUENCE [LARGE SCALE GENOMIC DNA]</scope>
    <source>
        <strain evidence="2 3">323S2</strain>
    </source>
</reference>
<accession>A0A9X9YFY1</accession>
<feature type="region of interest" description="Disordered" evidence="1">
    <location>
        <begin position="237"/>
        <end position="272"/>
    </location>
</feature>
<dbReference type="Proteomes" id="UP000564836">
    <property type="component" value="Plasmid pBb323S2c"/>
</dbReference>
<geneLocation type="plasmid" evidence="2 3">
    <name>pBb323S2c</name>
</geneLocation>
<organism evidence="2 3">
    <name type="scientific">Bradyrhizobium barranii subsp. barranii</name>
    <dbReference type="NCBI Taxonomy" id="2823807"/>
    <lineage>
        <taxon>Bacteria</taxon>
        <taxon>Pseudomonadati</taxon>
        <taxon>Pseudomonadota</taxon>
        <taxon>Alphaproteobacteria</taxon>
        <taxon>Hyphomicrobiales</taxon>
        <taxon>Nitrobacteraceae</taxon>
        <taxon>Bradyrhizobium</taxon>
        <taxon>Bradyrhizobium barranii</taxon>
    </lineage>
</organism>
<feature type="compositionally biased region" description="Basic and acidic residues" evidence="1">
    <location>
        <begin position="74"/>
        <end position="86"/>
    </location>
</feature>
<evidence type="ECO:0000313" key="2">
    <source>
        <dbReference type="EMBL" id="UGX89836.1"/>
    </source>
</evidence>
<feature type="compositionally biased region" description="Polar residues" evidence="1">
    <location>
        <begin position="263"/>
        <end position="272"/>
    </location>
</feature>
<evidence type="ECO:0000256" key="1">
    <source>
        <dbReference type="SAM" id="MobiDB-lite"/>
    </source>
</evidence>
<dbReference type="AlphaFoldDB" id="A0A9X9YFY1"/>
<proteinExistence type="predicted"/>
<evidence type="ECO:0000313" key="3">
    <source>
        <dbReference type="Proteomes" id="UP000564836"/>
    </source>
</evidence>
<feature type="region of interest" description="Disordered" evidence="1">
    <location>
        <begin position="62"/>
        <end position="86"/>
    </location>
</feature>
<reference evidence="2 3" key="2">
    <citation type="journal article" date="2022" name="Int. J. Syst. Evol. Microbiol.">
        <title>Strains of Bradyrhizobium barranii sp. nov. associated with legumes native to Canada are symbionts of soybeans and belong to different subspecies (subsp. barranii subsp. nov. and subsp. apii subsp. nov.) and symbiovars (sv. glycinearum and sv. septentrionale).</title>
        <authorList>
            <person name="Bromfield E.S.P."/>
            <person name="Cloutier S."/>
            <person name="Wasai-Hara S."/>
            <person name="Minamisawa K."/>
        </authorList>
    </citation>
    <scope>NUCLEOTIDE SEQUENCE [LARGE SCALE GENOMIC DNA]</scope>
    <source>
        <strain evidence="2 3">323S2</strain>
        <plasmid evidence="3">pBb323S2c</plasmid>
    </source>
</reference>
<dbReference type="EMBL" id="CP088279">
    <property type="protein sequence ID" value="UGX89836.1"/>
    <property type="molecule type" value="Genomic_DNA"/>
</dbReference>
<sequence>MQQFGIERSQRHRRVPQARHRLRLRTERYHHEPRQAVAARVSVGYDAGDDECGIVRPYEADQLDGLSSRQQGRARNDDGELRDEEERVGRLRGVVQLAARGFGEPQLNPPNQVGRPIGELRLRPGPVVDAERTGCALGRPVLVRGVGKVVAQRKNARLATLRGEHHRDGFGRADGMRKVLWPLDLNFKTDGGVAGRRAFLESSDGDARNATVYGSGQFPRCHGNKVVRRFNRLPELGPPAVKSHATPRAPGSTRCWPCRRWPTPSTSARRDL</sequence>
<keyword evidence="2" id="KW-0614">Plasmid</keyword>